<dbReference type="AlphaFoldDB" id="A0A1H9TY27"/>
<dbReference type="Proteomes" id="UP000198571">
    <property type="component" value="Unassembled WGS sequence"/>
</dbReference>
<dbReference type="STRING" id="1601833.SAMN05518684_106156"/>
<evidence type="ECO:0000313" key="2">
    <source>
        <dbReference type="EMBL" id="SES01921.1"/>
    </source>
</evidence>
<reference evidence="3" key="1">
    <citation type="submission" date="2016-10" db="EMBL/GenBank/DDBJ databases">
        <authorList>
            <person name="Varghese N."/>
            <person name="Submissions S."/>
        </authorList>
    </citation>
    <scope>NUCLEOTIDE SEQUENCE [LARGE SCALE GENOMIC DNA]</scope>
    <source>
        <strain evidence="3">S9</strain>
    </source>
</reference>
<sequence length="47" mass="5299">MTSYIKQFIENTMELSWPLRILVFLLTGVVIFGIGYGLGRVGGTFIF</sequence>
<dbReference type="RefSeq" id="WP_177174261.1">
    <property type="nucleotide sequence ID" value="NZ_FOGT01000006.1"/>
</dbReference>
<keyword evidence="3" id="KW-1185">Reference proteome</keyword>
<protein>
    <submittedName>
        <fullName evidence="2">Uncharacterized protein</fullName>
    </submittedName>
</protein>
<keyword evidence="1" id="KW-1133">Transmembrane helix</keyword>
<accession>A0A1H9TY27</accession>
<evidence type="ECO:0000256" key="1">
    <source>
        <dbReference type="SAM" id="Phobius"/>
    </source>
</evidence>
<dbReference type="EMBL" id="FOGT01000006">
    <property type="protein sequence ID" value="SES01921.1"/>
    <property type="molecule type" value="Genomic_DNA"/>
</dbReference>
<gene>
    <name evidence="2" type="ORF">SAMN05518684_106156</name>
</gene>
<name>A0A1H9TY27_9BACI</name>
<keyword evidence="1" id="KW-0812">Transmembrane</keyword>
<feature type="transmembrane region" description="Helical" evidence="1">
    <location>
        <begin position="21"/>
        <end position="39"/>
    </location>
</feature>
<proteinExistence type="predicted"/>
<organism evidence="2 3">
    <name type="scientific">Salipaludibacillus aurantiacus</name>
    <dbReference type="NCBI Taxonomy" id="1601833"/>
    <lineage>
        <taxon>Bacteria</taxon>
        <taxon>Bacillati</taxon>
        <taxon>Bacillota</taxon>
        <taxon>Bacilli</taxon>
        <taxon>Bacillales</taxon>
        <taxon>Bacillaceae</taxon>
    </lineage>
</organism>
<keyword evidence="1" id="KW-0472">Membrane</keyword>
<evidence type="ECO:0000313" key="3">
    <source>
        <dbReference type="Proteomes" id="UP000198571"/>
    </source>
</evidence>